<reference evidence="1" key="1">
    <citation type="submission" date="2006-10" db="EMBL/GenBank/DDBJ databases">
        <authorList>
            <person name="Amadeo P."/>
            <person name="Zhao Q."/>
            <person name="Wortman J."/>
            <person name="Fraser-Liggett C."/>
            <person name="Carlton J."/>
        </authorList>
    </citation>
    <scope>NUCLEOTIDE SEQUENCE</scope>
    <source>
        <strain evidence="1">G3</strain>
    </source>
</reference>
<dbReference type="EMBL" id="DS128622">
    <property type="protein sequence ID" value="EAX74207.1"/>
    <property type="molecule type" value="Genomic_DNA"/>
</dbReference>
<gene>
    <name evidence="1" type="ORF">TVAG_579500</name>
</gene>
<dbReference type="VEuPathDB" id="TrichDB:TVAGG3_0256280"/>
<evidence type="ECO:0000313" key="2">
    <source>
        <dbReference type="Proteomes" id="UP000001542"/>
    </source>
</evidence>
<evidence type="ECO:0000313" key="1">
    <source>
        <dbReference type="EMBL" id="EAX74207.1"/>
    </source>
</evidence>
<dbReference type="KEGG" id="tva:4731603"/>
<dbReference type="InParanoid" id="A2H8R0"/>
<proteinExistence type="predicted"/>
<protein>
    <submittedName>
        <fullName evidence="1">Uncharacterized protein</fullName>
    </submittedName>
</protein>
<dbReference type="VEuPathDB" id="TrichDB:TVAG_579500"/>
<dbReference type="AlphaFoldDB" id="A2H8R0"/>
<keyword evidence="2" id="KW-1185">Reference proteome</keyword>
<accession>A2H8R0</accession>
<reference evidence="1" key="2">
    <citation type="journal article" date="2007" name="Science">
        <title>Draft genome sequence of the sexually transmitted pathogen Trichomonas vaginalis.</title>
        <authorList>
            <person name="Carlton J.M."/>
            <person name="Hirt R.P."/>
            <person name="Silva J.C."/>
            <person name="Delcher A.L."/>
            <person name="Schatz M."/>
            <person name="Zhao Q."/>
            <person name="Wortman J.R."/>
            <person name="Bidwell S.L."/>
            <person name="Alsmark U.C.M."/>
            <person name="Besteiro S."/>
            <person name="Sicheritz-Ponten T."/>
            <person name="Noel C.J."/>
            <person name="Dacks J.B."/>
            <person name="Foster P.G."/>
            <person name="Simillion C."/>
            <person name="Van de Peer Y."/>
            <person name="Miranda-Saavedra D."/>
            <person name="Barton G.J."/>
            <person name="Westrop G.D."/>
            <person name="Mueller S."/>
            <person name="Dessi D."/>
            <person name="Fiori P.L."/>
            <person name="Ren Q."/>
            <person name="Paulsen I."/>
            <person name="Zhang H."/>
            <person name="Bastida-Corcuera F.D."/>
            <person name="Simoes-Barbosa A."/>
            <person name="Brown M.T."/>
            <person name="Hayes R.D."/>
            <person name="Mukherjee M."/>
            <person name="Okumura C.Y."/>
            <person name="Schneider R."/>
            <person name="Smith A.J."/>
            <person name="Vanacova S."/>
            <person name="Villalvazo M."/>
            <person name="Haas B.J."/>
            <person name="Pertea M."/>
            <person name="Feldblyum T.V."/>
            <person name="Utterback T.R."/>
            <person name="Shu C.L."/>
            <person name="Osoegawa K."/>
            <person name="de Jong P.J."/>
            <person name="Hrdy I."/>
            <person name="Horvathova L."/>
            <person name="Zubacova Z."/>
            <person name="Dolezal P."/>
            <person name="Malik S.B."/>
            <person name="Logsdon J.M. Jr."/>
            <person name="Henze K."/>
            <person name="Gupta A."/>
            <person name="Wang C.C."/>
            <person name="Dunne R.L."/>
            <person name="Upcroft J.A."/>
            <person name="Upcroft P."/>
            <person name="White O."/>
            <person name="Salzberg S.L."/>
            <person name="Tang P."/>
            <person name="Chiu C.-H."/>
            <person name="Lee Y.-S."/>
            <person name="Embley T.M."/>
            <person name="Coombs G.H."/>
            <person name="Mottram J.C."/>
            <person name="Tachezy J."/>
            <person name="Fraser-Liggett C.M."/>
            <person name="Johnson P.J."/>
        </authorList>
    </citation>
    <scope>NUCLEOTIDE SEQUENCE [LARGE SCALE GENOMIC DNA]</scope>
    <source>
        <strain evidence="1">G3</strain>
    </source>
</reference>
<sequence length="172" mass="19466">MHILNLKNAKKSSWDQYFGSKDKCDYIQNGTVLFDNSSINNYYVLLCFYKECKETGAICIQRTNKVCTLLEETVFTNCSSTTEYGGGSVYYNCQADGEFVQHRTCYYASIAEQAMAFAQAAKQYLSNKNYAIEVSVLKCGENEEKGSYTFGISFGDICFDNNNITNNKCIHQ</sequence>
<name>A2H8R0_TRIV3</name>
<dbReference type="Proteomes" id="UP000001542">
    <property type="component" value="Unassembled WGS sequence"/>
</dbReference>
<organism evidence="1 2">
    <name type="scientific">Trichomonas vaginalis (strain ATCC PRA-98 / G3)</name>
    <dbReference type="NCBI Taxonomy" id="412133"/>
    <lineage>
        <taxon>Eukaryota</taxon>
        <taxon>Metamonada</taxon>
        <taxon>Parabasalia</taxon>
        <taxon>Trichomonadida</taxon>
        <taxon>Trichomonadidae</taxon>
        <taxon>Trichomonas</taxon>
    </lineage>
</organism>
<dbReference type="RefSeq" id="XP_001287137.1">
    <property type="nucleotide sequence ID" value="XM_001287136.1"/>
</dbReference>